<dbReference type="Proteomes" id="UP000550729">
    <property type="component" value="Unassembled WGS sequence"/>
</dbReference>
<reference evidence="1 2" key="1">
    <citation type="submission" date="2020-04" db="EMBL/GenBank/DDBJ databases">
        <title>Gordonia sp. nov. TBRC 11910.</title>
        <authorList>
            <person name="Suriyachadkun C."/>
        </authorList>
    </citation>
    <scope>NUCLEOTIDE SEQUENCE [LARGE SCALE GENOMIC DNA]</scope>
    <source>
        <strain evidence="1 2">TBRC 11910</strain>
    </source>
</reference>
<gene>
    <name evidence="1" type="ORF">HH308_19215</name>
</gene>
<evidence type="ECO:0000313" key="2">
    <source>
        <dbReference type="Proteomes" id="UP000550729"/>
    </source>
</evidence>
<name>A0A848KYX5_9ACTN</name>
<evidence type="ECO:0000313" key="1">
    <source>
        <dbReference type="EMBL" id="NMO03347.1"/>
    </source>
</evidence>
<sequence length="115" mass="11649">MTQDRDHGATAGADPTDLMREVLLGLANQIDSLAAMFVGTPGAGADGLVGPDLSGDISALLGEIGELLARLIATLIAVLEALAQALRGSSSATDAAVPRQYQPIAVRIAPTSARD</sequence>
<proteinExistence type="predicted"/>
<dbReference type="EMBL" id="JABBNB010000022">
    <property type="protein sequence ID" value="NMO03347.1"/>
    <property type="molecule type" value="Genomic_DNA"/>
</dbReference>
<protein>
    <submittedName>
        <fullName evidence="1">Uncharacterized protein</fullName>
    </submittedName>
</protein>
<dbReference type="RefSeq" id="WP_170195853.1">
    <property type="nucleotide sequence ID" value="NZ_JABBNB010000022.1"/>
</dbReference>
<organism evidence="1 2">
    <name type="scientific">Gordonia asplenii</name>
    <dbReference type="NCBI Taxonomy" id="2725283"/>
    <lineage>
        <taxon>Bacteria</taxon>
        <taxon>Bacillati</taxon>
        <taxon>Actinomycetota</taxon>
        <taxon>Actinomycetes</taxon>
        <taxon>Mycobacteriales</taxon>
        <taxon>Gordoniaceae</taxon>
        <taxon>Gordonia</taxon>
    </lineage>
</organism>
<accession>A0A848KYX5</accession>
<comment type="caution">
    <text evidence="1">The sequence shown here is derived from an EMBL/GenBank/DDBJ whole genome shotgun (WGS) entry which is preliminary data.</text>
</comment>
<keyword evidence="2" id="KW-1185">Reference proteome</keyword>
<dbReference type="AlphaFoldDB" id="A0A848KYX5"/>